<reference evidence="1 2" key="1">
    <citation type="submission" date="2018-01" db="EMBL/GenBank/DDBJ databases">
        <title>Draft genome sequence of Paucibacter aquatile CR182 isolated from freshwater of the Nakdong River.</title>
        <authorList>
            <person name="Choi A."/>
            <person name="Chung E.J."/>
        </authorList>
    </citation>
    <scope>NUCLEOTIDE SEQUENCE [LARGE SCALE GENOMIC DNA]</scope>
    <source>
        <strain evidence="1 2">CR182</strain>
    </source>
</reference>
<evidence type="ECO:0000313" key="1">
    <source>
        <dbReference type="EMBL" id="PND37542.1"/>
    </source>
</evidence>
<keyword evidence="2" id="KW-1185">Reference proteome</keyword>
<name>A0A2N8KVW2_9BURK</name>
<dbReference type="EMBL" id="POSP01000003">
    <property type="protein sequence ID" value="PND37542.1"/>
    <property type="molecule type" value="Genomic_DNA"/>
</dbReference>
<organism evidence="1 2">
    <name type="scientific">Kinneretia aquatilis</name>
    <dbReference type="NCBI Taxonomy" id="2070761"/>
    <lineage>
        <taxon>Bacteria</taxon>
        <taxon>Pseudomonadati</taxon>
        <taxon>Pseudomonadota</taxon>
        <taxon>Betaproteobacteria</taxon>
        <taxon>Burkholderiales</taxon>
        <taxon>Sphaerotilaceae</taxon>
        <taxon>Roseateles</taxon>
    </lineage>
</organism>
<dbReference type="InterPro" id="IPR010836">
    <property type="entry name" value="SapC"/>
</dbReference>
<comment type="caution">
    <text evidence="1">The sequence shown here is derived from an EMBL/GenBank/DDBJ whole genome shotgun (WGS) entry which is preliminary data.</text>
</comment>
<protein>
    <submittedName>
        <fullName evidence="1">Peptidase</fullName>
    </submittedName>
</protein>
<gene>
    <name evidence="1" type="ORF">C1O66_08390</name>
</gene>
<dbReference type="Pfam" id="PF07277">
    <property type="entry name" value="SapC"/>
    <property type="match status" value="1"/>
</dbReference>
<dbReference type="AlphaFoldDB" id="A0A2N8KVW2"/>
<dbReference type="Proteomes" id="UP000235916">
    <property type="component" value="Unassembled WGS sequence"/>
</dbReference>
<proteinExistence type="predicted"/>
<dbReference type="RefSeq" id="WP_102767460.1">
    <property type="nucleotide sequence ID" value="NZ_CP124551.1"/>
</dbReference>
<dbReference type="OrthoDB" id="9806524at2"/>
<accession>A0A2N8KVW2</accession>
<evidence type="ECO:0000313" key="2">
    <source>
        <dbReference type="Proteomes" id="UP000235916"/>
    </source>
</evidence>
<sequence>MSTPPLYGNLVPLDREAHKKLRLKTDLSTVERVVGQNSLFLAAVEFAEACKEYPIVFVRVGETPTDGSKQAVAPLAVLGLKPATNLFIKDGKWTGNYVPAFLRRYPFAMARLDQNEEQIALCFDSEWPGFSETEGNSLFAEDGQPTEFLLNAKNFLESFEQESERTRAICAHLVELDLLRDMRFEATLGNGEKLDVEGFMAVDEQKLAELPDDKVVQLHRNGLLALLEMHRVSMGNMSRLAVQHTSAAA</sequence>